<organism evidence="8 9">
    <name type="scientific">Potamilus streckersoni</name>
    <dbReference type="NCBI Taxonomy" id="2493646"/>
    <lineage>
        <taxon>Eukaryota</taxon>
        <taxon>Metazoa</taxon>
        <taxon>Spiralia</taxon>
        <taxon>Lophotrochozoa</taxon>
        <taxon>Mollusca</taxon>
        <taxon>Bivalvia</taxon>
        <taxon>Autobranchia</taxon>
        <taxon>Heteroconchia</taxon>
        <taxon>Palaeoheterodonta</taxon>
        <taxon>Unionida</taxon>
        <taxon>Unionoidea</taxon>
        <taxon>Unionidae</taxon>
        <taxon>Ambleminae</taxon>
        <taxon>Lampsilini</taxon>
        <taxon>Potamilus</taxon>
    </lineage>
</organism>
<dbReference type="GO" id="GO:0042274">
    <property type="term" value="P:ribosomal small subunit biogenesis"/>
    <property type="evidence" value="ECO:0007669"/>
    <property type="project" value="TreeGrafter"/>
</dbReference>
<dbReference type="SMART" id="SM00363">
    <property type="entry name" value="S4"/>
    <property type="match status" value="1"/>
</dbReference>
<sequence length="199" mass="21869">MASAKKGPKGEILMKLLECKLDNIIFRAGFASTRAQAKQLVGHSHLTVNGKQHNIASMLVKAGDKISVVPKERSVKMVAANIDQNNYRDVAGWMKVDKQNKTIEIVRIPEFSEIPLYGDPQMIVELYSKTEGLSSGHPHHLTGTGLLSFIPGHTEKSEPCVRLPAVNRRLLPAPTSSRFTILNIPISCPVRTHCSNSPL</sequence>
<protein>
    <recommendedName>
        <fullName evidence="7">RNA-binding S4 domain-containing protein</fullName>
    </recommendedName>
</protein>
<dbReference type="AlphaFoldDB" id="A0AAE0TEF2"/>
<dbReference type="Gene3D" id="1.10.1050.10">
    <property type="entry name" value="Ribosomal Protein S4 Delta 41, Chain A, domain 1"/>
    <property type="match status" value="1"/>
</dbReference>
<dbReference type="Proteomes" id="UP001195483">
    <property type="component" value="Unassembled WGS sequence"/>
</dbReference>
<feature type="domain" description="RNA-binding S4" evidence="7">
    <location>
        <begin position="19"/>
        <end position="83"/>
    </location>
</feature>
<dbReference type="GO" id="GO:0019843">
    <property type="term" value="F:rRNA binding"/>
    <property type="evidence" value="ECO:0007669"/>
    <property type="project" value="UniProtKB-KW"/>
</dbReference>
<dbReference type="EMBL" id="JAEAOA010000469">
    <property type="protein sequence ID" value="KAK3608885.1"/>
    <property type="molecule type" value="Genomic_DNA"/>
</dbReference>
<evidence type="ECO:0000256" key="6">
    <source>
        <dbReference type="PROSITE-ProRule" id="PRU00182"/>
    </source>
</evidence>
<reference evidence="8" key="1">
    <citation type="journal article" date="2021" name="Genome Biol. Evol.">
        <title>A High-Quality Reference Genome for a Parasitic Bivalve with Doubly Uniparental Inheritance (Bivalvia: Unionida).</title>
        <authorList>
            <person name="Smith C.H."/>
        </authorList>
    </citation>
    <scope>NUCLEOTIDE SEQUENCE</scope>
    <source>
        <strain evidence="8">CHS0354</strain>
    </source>
</reference>
<dbReference type="Gene3D" id="3.10.290.10">
    <property type="entry name" value="RNA-binding S4 domain"/>
    <property type="match status" value="1"/>
</dbReference>
<evidence type="ECO:0000256" key="4">
    <source>
        <dbReference type="ARBA" id="ARBA00022980"/>
    </source>
</evidence>
<dbReference type="FunFam" id="3.10.290.10:FF:000001">
    <property type="entry name" value="30S ribosomal protein S4"/>
    <property type="match status" value="1"/>
</dbReference>
<keyword evidence="5" id="KW-0687">Ribonucleoprotein</keyword>
<dbReference type="NCBIfam" id="NF003717">
    <property type="entry name" value="PRK05327.1"/>
    <property type="match status" value="1"/>
</dbReference>
<evidence type="ECO:0000256" key="2">
    <source>
        <dbReference type="ARBA" id="ARBA00022730"/>
    </source>
</evidence>
<evidence type="ECO:0000313" key="8">
    <source>
        <dbReference type="EMBL" id="KAK3608885.1"/>
    </source>
</evidence>
<accession>A0AAE0TEF2</accession>
<dbReference type="InterPro" id="IPR022801">
    <property type="entry name" value="Ribosomal_uS4"/>
</dbReference>
<evidence type="ECO:0000256" key="5">
    <source>
        <dbReference type="ARBA" id="ARBA00023274"/>
    </source>
</evidence>
<dbReference type="SUPFAM" id="SSF55174">
    <property type="entry name" value="Alpha-L RNA-binding motif"/>
    <property type="match status" value="1"/>
</dbReference>
<gene>
    <name evidence="8" type="ORF">CHS0354_006926</name>
</gene>
<keyword evidence="9" id="KW-1185">Reference proteome</keyword>
<keyword evidence="2" id="KW-0699">rRNA-binding</keyword>
<name>A0AAE0TEF2_9BIVA</name>
<evidence type="ECO:0000256" key="1">
    <source>
        <dbReference type="ARBA" id="ARBA00007465"/>
    </source>
</evidence>
<dbReference type="InterPro" id="IPR002942">
    <property type="entry name" value="S4_RNA-bd"/>
</dbReference>
<reference evidence="8" key="2">
    <citation type="journal article" date="2021" name="Genome Biol. Evol.">
        <title>Developing a high-quality reference genome for a parasitic bivalve with doubly uniparental inheritance (Bivalvia: Unionida).</title>
        <authorList>
            <person name="Smith C.H."/>
        </authorList>
    </citation>
    <scope>NUCLEOTIDE SEQUENCE</scope>
    <source>
        <strain evidence="8">CHS0354</strain>
        <tissue evidence="8">Mantle</tissue>
    </source>
</reference>
<dbReference type="CDD" id="cd00165">
    <property type="entry name" value="S4"/>
    <property type="match status" value="1"/>
</dbReference>
<comment type="similarity">
    <text evidence="1">Belongs to the universal ribosomal protein uS4 family.</text>
</comment>
<proteinExistence type="inferred from homology"/>
<keyword evidence="4" id="KW-0689">Ribosomal protein</keyword>
<evidence type="ECO:0000313" key="9">
    <source>
        <dbReference type="Proteomes" id="UP001195483"/>
    </source>
</evidence>
<reference evidence="8" key="3">
    <citation type="submission" date="2023-05" db="EMBL/GenBank/DDBJ databases">
        <authorList>
            <person name="Smith C.H."/>
        </authorList>
    </citation>
    <scope>NUCLEOTIDE SEQUENCE</scope>
    <source>
        <strain evidence="8">CHS0354</strain>
        <tissue evidence="8">Mantle</tissue>
    </source>
</reference>
<dbReference type="GO" id="GO:0003735">
    <property type="term" value="F:structural constituent of ribosome"/>
    <property type="evidence" value="ECO:0007669"/>
    <property type="project" value="TreeGrafter"/>
</dbReference>
<evidence type="ECO:0000256" key="3">
    <source>
        <dbReference type="ARBA" id="ARBA00022884"/>
    </source>
</evidence>
<dbReference type="Pfam" id="PF01479">
    <property type="entry name" value="S4"/>
    <property type="match status" value="1"/>
</dbReference>
<comment type="caution">
    <text evidence="8">The sequence shown here is derived from an EMBL/GenBank/DDBJ whole genome shotgun (WGS) entry which is preliminary data.</text>
</comment>
<dbReference type="PANTHER" id="PTHR11831:SF4">
    <property type="entry name" value="SMALL RIBOSOMAL SUBUNIT PROTEIN US4M"/>
    <property type="match status" value="1"/>
</dbReference>
<dbReference type="PANTHER" id="PTHR11831">
    <property type="entry name" value="30S 40S RIBOSOMAL PROTEIN"/>
    <property type="match status" value="1"/>
</dbReference>
<evidence type="ECO:0000259" key="7">
    <source>
        <dbReference type="SMART" id="SM00363"/>
    </source>
</evidence>
<dbReference type="GO" id="GO:0015935">
    <property type="term" value="C:small ribosomal subunit"/>
    <property type="evidence" value="ECO:0007669"/>
    <property type="project" value="TreeGrafter"/>
</dbReference>
<keyword evidence="3 6" id="KW-0694">RNA-binding</keyword>
<dbReference type="PROSITE" id="PS50889">
    <property type="entry name" value="S4"/>
    <property type="match status" value="1"/>
</dbReference>
<dbReference type="InterPro" id="IPR036986">
    <property type="entry name" value="S4_RNA-bd_sf"/>
</dbReference>